<dbReference type="RefSeq" id="WP_065921965.1">
    <property type="nucleotide sequence ID" value="NZ_CP069306.1"/>
</dbReference>
<evidence type="ECO:0000256" key="2">
    <source>
        <dbReference type="ARBA" id="ARBA00006411"/>
    </source>
</evidence>
<evidence type="ECO:0000256" key="4">
    <source>
        <dbReference type="ARBA" id="ARBA00023186"/>
    </source>
</evidence>
<reference evidence="5" key="1">
    <citation type="submission" date="2022-09" db="EMBL/GenBank/DDBJ databases">
        <title>The genome sequence of Rhodococcus aetherivorans N1.</title>
        <authorList>
            <person name="Jiang W."/>
        </authorList>
    </citation>
    <scope>NUCLEOTIDE SEQUENCE</scope>
    <source>
        <strain evidence="5">N1</strain>
    </source>
</reference>
<comment type="similarity">
    <text evidence="2">Belongs to the EspG family.</text>
</comment>
<evidence type="ECO:0000256" key="3">
    <source>
        <dbReference type="ARBA" id="ARBA00022490"/>
    </source>
</evidence>
<dbReference type="GeneID" id="83619561"/>
<dbReference type="InterPro" id="IPR025734">
    <property type="entry name" value="EspG"/>
</dbReference>
<evidence type="ECO:0000313" key="6">
    <source>
        <dbReference type="Proteomes" id="UP001163947"/>
    </source>
</evidence>
<keyword evidence="4" id="KW-0143">Chaperone</keyword>
<dbReference type="Proteomes" id="UP001163947">
    <property type="component" value="Chromosome"/>
</dbReference>
<gene>
    <name evidence="5" type="ORF">OCS65_04050</name>
</gene>
<evidence type="ECO:0000256" key="1">
    <source>
        <dbReference type="ARBA" id="ARBA00004496"/>
    </source>
</evidence>
<dbReference type="EMBL" id="CP106982">
    <property type="protein sequence ID" value="UYF94958.1"/>
    <property type="molecule type" value="Genomic_DNA"/>
</dbReference>
<dbReference type="AlphaFoldDB" id="A0AA46NW80"/>
<accession>A0AA46NW80</accession>
<name>A0AA46NW80_9NOCA</name>
<keyword evidence="3" id="KW-0963">Cytoplasm</keyword>
<organism evidence="5 6">
    <name type="scientific">Rhodococcus aetherivorans</name>
    <dbReference type="NCBI Taxonomy" id="191292"/>
    <lineage>
        <taxon>Bacteria</taxon>
        <taxon>Bacillati</taxon>
        <taxon>Actinomycetota</taxon>
        <taxon>Actinomycetes</taxon>
        <taxon>Mycobacteriales</taxon>
        <taxon>Nocardiaceae</taxon>
        <taxon>Rhodococcus</taxon>
    </lineage>
</organism>
<proteinExistence type="inferred from homology"/>
<evidence type="ECO:0000313" key="5">
    <source>
        <dbReference type="EMBL" id="UYF94958.1"/>
    </source>
</evidence>
<dbReference type="Pfam" id="PF14011">
    <property type="entry name" value="ESX-1_EspG"/>
    <property type="match status" value="1"/>
</dbReference>
<sequence>MRWRLTPDRFLALWTATGLDEIPFPLRYRSTALWEDEHAANLEAAHRWRRTNPDERLTAAIATMRYAEVAVEVYGQFSEGSELRLRGCIRHDSAVLARQDPGRAGDLVVTATAAHTLAEAVVQCLPGAPPGTAPALSAPTAEVAEFARPTQVLRTAQAPPAVRLRRLLTDPRSGTGSVRVLCSPDGLNFTPVTDLGWFDVAGDGRYLFRTGHHTHVCPATPELLRDELAYAVDEAREKRGRVGAAGLRWVHG</sequence>
<protein>
    <submittedName>
        <fullName evidence="5">ESX secretion-associated protein EspG</fullName>
    </submittedName>
</protein>
<comment type="subcellular location">
    <subcellularLocation>
        <location evidence="1">Cytoplasm</location>
    </subcellularLocation>
</comment>